<protein>
    <recommendedName>
        <fullName evidence="2">Reverse transcriptase domain-containing protein</fullName>
    </recommendedName>
</protein>
<evidence type="ECO:0008006" key="2">
    <source>
        <dbReference type="Google" id="ProtNLM"/>
    </source>
</evidence>
<name>A0AAW2UIB6_9LAMI</name>
<dbReference type="AlphaFoldDB" id="A0AAW2UIB6"/>
<evidence type="ECO:0000313" key="1">
    <source>
        <dbReference type="EMBL" id="KAL0416878.1"/>
    </source>
</evidence>
<accession>A0AAW2UIB6</accession>
<dbReference type="PANTHER" id="PTHR33116:SF86">
    <property type="entry name" value="REVERSE TRANSCRIPTASE DOMAIN-CONTAINING PROTEIN"/>
    <property type="match status" value="1"/>
</dbReference>
<reference evidence="1" key="2">
    <citation type="journal article" date="2024" name="Plant">
        <title>Genomic evolution and insights into agronomic trait innovations of Sesamum species.</title>
        <authorList>
            <person name="Miao H."/>
            <person name="Wang L."/>
            <person name="Qu L."/>
            <person name="Liu H."/>
            <person name="Sun Y."/>
            <person name="Le M."/>
            <person name="Wang Q."/>
            <person name="Wei S."/>
            <person name="Zheng Y."/>
            <person name="Lin W."/>
            <person name="Duan Y."/>
            <person name="Cao H."/>
            <person name="Xiong S."/>
            <person name="Wang X."/>
            <person name="Wei L."/>
            <person name="Li C."/>
            <person name="Ma Q."/>
            <person name="Ju M."/>
            <person name="Zhao R."/>
            <person name="Li G."/>
            <person name="Mu C."/>
            <person name="Tian Q."/>
            <person name="Mei H."/>
            <person name="Zhang T."/>
            <person name="Gao T."/>
            <person name="Zhang H."/>
        </authorList>
    </citation>
    <scope>NUCLEOTIDE SEQUENCE</scope>
    <source>
        <strain evidence="1">KEN1</strain>
    </source>
</reference>
<proteinExistence type="predicted"/>
<organism evidence="1">
    <name type="scientific">Sesamum latifolium</name>
    <dbReference type="NCBI Taxonomy" id="2727402"/>
    <lineage>
        <taxon>Eukaryota</taxon>
        <taxon>Viridiplantae</taxon>
        <taxon>Streptophyta</taxon>
        <taxon>Embryophyta</taxon>
        <taxon>Tracheophyta</taxon>
        <taxon>Spermatophyta</taxon>
        <taxon>Magnoliopsida</taxon>
        <taxon>eudicotyledons</taxon>
        <taxon>Gunneridae</taxon>
        <taxon>Pentapetalae</taxon>
        <taxon>asterids</taxon>
        <taxon>lamiids</taxon>
        <taxon>Lamiales</taxon>
        <taxon>Pedaliaceae</taxon>
        <taxon>Sesamum</taxon>
    </lineage>
</organism>
<comment type="caution">
    <text evidence="1">The sequence shown here is derived from an EMBL/GenBank/DDBJ whole genome shotgun (WGS) entry which is preliminary data.</text>
</comment>
<gene>
    <name evidence="1" type="ORF">Slati_3519700</name>
</gene>
<dbReference type="EMBL" id="JACGWN010000012">
    <property type="protein sequence ID" value="KAL0416878.1"/>
    <property type="molecule type" value="Genomic_DNA"/>
</dbReference>
<dbReference type="PANTHER" id="PTHR33116">
    <property type="entry name" value="REVERSE TRANSCRIPTASE ZINC-BINDING DOMAIN-CONTAINING PROTEIN-RELATED-RELATED"/>
    <property type="match status" value="1"/>
</dbReference>
<sequence>MIQREESLGLLKGVAVSRHGPRVSHLLFADDTLLFVQTTQEALQCIRRTLHKFEEVSGLAINWQKSALVFSKNVEAAAREDLGRVRGVTIVEKHEKYLGLPTVMGRSKRAIFEHIEERVWSKLQHWRSKFLSQAGRSVLLKAVVQAVPSSVMSVFRIPDTLLGELETRNVIEAGSRWSIGAGQQVRIMENRWLLRPKTFQPTASLVEWRRGATVSCLMNERGDNWNAELVCALFPPHNSESILAVPIRGPGEVSQGMPSLALDLIRFLEGFSALAIMFFNVSSSCLYYSQYALKGMVSLAKRDNVKANSKGVPAMALRRISQFGV</sequence>
<reference evidence="1" key="1">
    <citation type="submission" date="2020-06" db="EMBL/GenBank/DDBJ databases">
        <authorList>
            <person name="Li T."/>
            <person name="Hu X."/>
            <person name="Zhang T."/>
            <person name="Song X."/>
            <person name="Zhang H."/>
            <person name="Dai N."/>
            <person name="Sheng W."/>
            <person name="Hou X."/>
            <person name="Wei L."/>
        </authorList>
    </citation>
    <scope>NUCLEOTIDE SEQUENCE</scope>
    <source>
        <strain evidence="1">KEN1</strain>
        <tissue evidence="1">Leaf</tissue>
    </source>
</reference>